<evidence type="ECO:0000313" key="1">
    <source>
        <dbReference type="EMBL" id="UYP45442.1"/>
    </source>
</evidence>
<proteinExistence type="predicted"/>
<evidence type="ECO:0000313" key="2">
    <source>
        <dbReference type="Proteomes" id="UP001208689"/>
    </source>
</evidence>
<organism evidence="1 2">
    <name type="scientific">Candidatus Lokiarchaeum ossiferum</name>
    <dbReference type="NCBI Taxonomy" id="2951803"/>
    <lineage>
        <taxon>Archaea</taxon>
        <taxon>Promethearchaeati</taxon>
        <taxon>Promethearchaeota</taxon>
        <taxon>Promethearchaeia</taxon>
        <taxon>Promethearchaeales</taxon>
        <taxon>Promethearchaeaceae</taxon>
        <taxon>Candidatus Lokiarchaeum</taxon>
    </lineage>
</organism>
<dbReference type="Proteomes" id="UP001208689">
    <property type="component" value="Chromosome"/>
</dbReference>
<keyword evidence="2" id="KW-1185">Reference proteome</keyword>
<protein>
    <submittedName>
        <fullName evidence="1">Uncharacterized protein</fullName>
    </submittedName>
</protein>
<name>A0ABY6HST3_9ARCH</name>
<dbReference type="EMBL" id="CP104013">
    <property type="protein sequence ID" value="UYP45442.1"/>
    <property type="molecule type" value="Genomic_DNA"/>
</dbReference>
<reference evidence="1" key="1">
    <citation type="submission" date="2022-09" db="EMBL/GenBank/DDBJ databases">
        <title>Actin cytoskeleton and complex cell architecture in an #Asgard archaeon.</title>
        <authorList>
            <person name="Ponce Toledo R.I."/>
            <person name="Schleper C."/>
            <person name="Rodrigues Oliveira T."/>
            <person name="Wollweber F."/>
            <person name="Xu J."/>
            <person name="Rittmann S."/>
            <person name="Klingl A."/>
            <person name="Pilhofer M."/>
        </authorList>
    </citation>
    <scope>NUCLEOTIDE SEQUENCE</scope>
    <source>
        <strain evidence="1">B-35</strain>
    </source>
</reference>
<accession>A0ABY6HST3</accession>
<gene>
    <name evidence="1" type="ORF">NEF87_001727</name>
</gene>
<sequence>MNFKISHILRKDKNQTIMNNSNVEDLFQKQNKRLNEEIASALLGKDSMKIRTIAKEITNIWIRQSNRN</sequence>